<reference evidence="10 11" key="1">
    <citation type="submission" date="2018-05" db="EMBL/GenBank/DDBJ databases">
        <title>Genomic Encyclopedia of Type Strains, Phase IV (KMG-IV): sequencing the most valuable type-strain genomes for metagenomic binning, comparative biology and taxonomic classification.</title>
        <authorList>
            <person name="Goeker M."/>
        </authorList>
    </citation>
    <scope>NUCLEOTIDE SEQUENCE [LARGE SCALE GENOMIC DNA]</scope>
    <source>
        <strain evidence="10 11">DSM 44717</strain>
    </source>
</reference>
<dbReference type="InterPro" id="IPR020476">
    <property type="entry name" value="Nudix_hydrolase"/>
</dbReference>
<dbReference type="Proteomes" id="UP000246410">
    <property type="component" value="Unassembled WGS sequence"/>
</dbReference>
<evidence type="ECO:0000313" key="10">
    <source>
        <dbReference type="EMBL" id="PWV78994.1"/>
    </source>
</evidence>
<evidence type="ECO:0000256" key="7">
    <source>
        <dbReference type="ARBA" id="ARBA00023211"/>
    </source>
</evidence>
<evidence type="ECO:0000313" key="11">
    <source>
        <dbReference type="Proteomes" id="UP000246410"/>
    </source>
</evidence>
<comment type="cofactor">
    <cofactor evidence="2">
        <name>Mg(2+)</name>
        <dbReference type="ChEBI" id="CHEBI:18420"/>
    </cofactor>
</comment>
<dbReference type="GO" id="GO:0010945">
    <property type="term" value="F:coenzyme A diphosphatase activity"/>
    <property type="evidence" value="ECO:0007669"/>
    <property type="project" value="InterPro"/>
</dbReference>
<sequence length="233" mass="25500">MQDRGVSHPHLPRDIEEFRALAKARLTAFPRIAVPDAPGMRRAGVTLCVVPGEDGLSVLVMKRAYRGRNAGQWGLPGGRLEPGETPELAALRELHEELNLTAKPADVLGLLDDFPATSGFAITPIVVTVADVDALRPNPDEVFSVHQVDLARLADEDVPHWVRPEHATLQHELRGDLPEADAAGLLQMRIGPKMTIHAPTGALLWQFRAVVLLGHSPAESRVAHFTQPDWTRH</sequence>
<evidence type="ECO:0000256" key="1">
    <source>
        <dbReference type="ARBA" id="ARBA00001936"/>
    </source>
</evidence>
<proteinExistence type="inferred from homology"/>
<dbReference type="Pfam" id="PF00293">
    <property type="entry name" value="NUDIX"/>
    <property type="match status" value="1"/>
</dbReference>
<dbReference type="PANTHER" id="PTHR12992">
    <property type="entry name" value="NUDIX HYDROLASE"/>
    <property type="match status" value="1"/>
</dbReference>
<comment type="similarity">
    <text evidence="3 8">Belongs to the Nudix hydrolase family.</text>
</comment>
<evidence type="ECO:0000259" key="9">
    <source>
        <dbReference type="PROSITE" id="PS51462"/>
    </source>
</evidence>
<protein>
    <submittedName>
        <fullName evidence="10">ADP-ribose pyrophosphatase YjhB (NUDIX family)</fullName>
    </submittedName>
</protein>
<name>A0A317NXU1_9NOCA</name>
<evidence type="ECO:0000256" key="4">
    <source>
        <dbReference type="ARBA" id="ARBA00022723"/>
    </source>
</evidence>
<dbReference type="SUPFAM" id="SSF55811">
    <property type="entry name" value="Nudix"/>
    <property type="match status" value="1"/>
</dbReference>
<dbReference type="EMBL" id="QGTL01000002">
    <property type="protein sequence ID" value="PWV78994.1"/>
    <property type="molecule type" value="Genomic_DNA"/>
</dbReference>
<dbReference type="InterPro" id="IPR020084">
    <property type="entry name" value="NUDIX_hydrolase_CS"/>
</dbReference>
<evidence type="ECO:0000256" key="3">
    <source>
        <dbReference type="ARBA" id="ARBA00005582"/>
    </source>
</evidence>
<keyword evidence="11" id="KW-1185">Reference proteome</keyword>
<evidence type="ECO:0000256" key="8">
    <source>
        <dbReference type="RuleBase" id="RU003476"/>
    </source>
</evidence>
<keyword evidence="7" id="KW-0464">Manganese</keyword>
<dbReference type="PROSITE" id="PS51462">
    <property type="entry name" value="NUDIX"/>
    <property type="match status" value="1"/>
</dbReference>
<keyword evidence="6" id="KW-0460">Magnesium</keyword>
<keyword evidence="4" id="KW-0479">Metal-binding</keyword>
<evidence type="ECO:0000256" key="2">
    <source>
        <dbReference type="ARBA" id="ARBA00001946"/>
    </source>
</evidence>
<dbReference type="InterPro" id="IPR000086">
    <property type="entry name" value="NUDIX_hydrolase_dom"/>
</dbReference>
<feature type="domain" description="Nudix hydrolase" evidence="9">
    <location>
        <begin position="40"/>
        <end position="170"/>
    </location>
</feature>
<gene>
    <name evidence="10" type="ORF">DFR69_10252</name>
</gene>
<dbReference type="PROSITE" id="PS00893">
    <property type="entry name" value="NUDIX_BOX"/>
    <property type="match status" value="1"/>
</dbReference>
<dbReference type="AlphaFoldDB" id="A0A317NXU1"/>
<evidence type="ECO:0000256" key="5">
    <source>
        <dbReference type="ARBA" id="ARBA00022801"/>
    </source>
</evidence>
<evidence type="ECO:0000256" key="6">
    <source>
        <dbReference type="ARBA" id="ARBA00022842"/>
    </source>
</evidence>
<dbReference type="CDD" id="cd03426">
    <property type="entry name" value="NUDIX_CoAse_Nudt7"/>
    <property type="match status" value="1"/>
</dbReference>
<comment type="cofactor">
    <cofactor evidence="1">
        <name>Mn(2+)</name>
        <dbReference type="ChEBI" id="CHEBI:29035"/>
    </cofactor>
</comment>
<dbReference type="InterPro" id="IPR015797">
    <property type="entry name" value="NUDIX_hydrolase-like_dom_sf"/>
</dbReference>
<accession>A0A317NXU1</accession>
<keyword evidence="5 8" id="KW-0378">Hydrolase</keyword>
<dbReference type="PRINTS" id="PR00502">
    <property type="entry name" value="NUDIXFAMILY"/>
</dbReference>
<organism evidence="10 11">
    <name type="scientific">Nocardia neocaledoniensis</name>
    <dbReference type="NCBI Taxonomy" id="236511"/>
    <lineage>
        <taxon>Bacteria</taxon>
        <taxon>Bacillati</taxon>
        <taxon>Actinomycetota</taxon>
        <taxon>Actinomycetes</taxon>
        <taxon>Mycobacteriales</taxon>
        <taxon>Nocardiaceae</taxon>
        <taxon>Nocardia</taxon>
    </lineage>
</organism>
<comment type="caution">
    <text evidence="10">The sequence shown here is derived from an EMBL/GenBank/DDBJ whole genome shotgun (WGS) entry which is preliminary data.</text>
</comment>
<dbReference type="Gene3D" id="3.90.79.10">
    <property type="entry name" value="Nucleoside Triphosphate Pyrophosphohydrolase"/>
    <property type="match status" value="1"/>
</dbReference>
<dbReference type="GO" id="GO:0046872">
    <property type="term" value="F:metal ion binding"/>
    <property type="evidence" value="ECO:0007669"/>
    <property type="project" value="UniProtKB-KW"/>
</dbReference>
<dbReference type="InterPro" id="IPR045121">
    <property type="entry name" value="CoAse"/>
</dbReference>
<dbReference type="PANTHER" id="PTHR12992:SF11">
    <property type="entry name" value="MITOCHONDRIAL COENZYME A DIPHOSPHATASE NUDT8"/>
    <property type="match status" value="1"/>
</dbReference>